<evidence type="ECO:0000256" key="1">
    <source>
        <dbReference type="SAM" id="SignalP"/>
    </source>
</evidence>
<gene>
    <name evidence="3" type="ORF">J2Z60_001922</name>
</gene>
<evidence type="ECO:0000313" key="3">
    <source>
        <dbReference type="EMBL" id="MBP2058733.1"/>
    </source>
</evidence>
<dbReference type="Proteomes" id="UP001519292">
    <property type="component" value="Unassembled WGS sequence"/>
</dbReference>
<protein>
    <submittedName>
        <fullName evidence="3">DUF4097 and DUF4098 domain-containing protein YvlB</fullName>
    </submittedName>
</protein>
<dbReference type="InterPro" id="IPR025164">
    <property type="entry name" value="Toastrack_DUF4097"/>
</dbReference>
<feature type="signal peptide" evidence="1">
    <location>
        <begin position="1"/>
        <end position="28"/>
    </location>
</feature>
<reference evidence="3 4" key="1">
    <citation type="submission" date="2021-03" db="EMBL/GenBank/DDBJ databases">
        <title>Genomic Encyclopedia of Type Strains, Phase IV (KMG-IV): sequencing the most valuable type-strain genomes for metagenomic binning, comparative biology and taxonomic classification.</title>
        <authorList>
            <person name="Goeker M."/>
        </authorList>
    </citation>
    <scope>NUCLEOTIDE SEQUENCE [LARGE SCALE GENOMIC DNA]</scope>
    <source>
        <strain evidence="3 4">DSM 101872</strain>
    </source>
</reference>
<proteinExistence type="predicted"/>
<sequence>MSISKKLILSSVLLTLLGGTAVVQNVQASNEKAVQSNSSDLSSKVINEISITNNTDNIRIKTGNKLNVDYDGPQKLAPVVKVKNGKLDISSPHRFIFNFFSKNDYNLTITLPAKKLKNIVINASNGNVNIDKLNVEKGTISTSNGDITISDLKSEFGFELSSSNGDITVEHSNASGYDFSNSNGTNRFKKLKVADEFSKIESKVNVLEISNSNGDIQVF</sequence>
<keyword evidence="4" id="KW-1185">Reference proteome</keyword>
<evidence type="ECO:0000313" key="4">
    <source>
        <dbReference type="Proteomes" id="UP001519292"/>
    </source>
</evidence>
<comment type="caution">
    <text evidence="3">The sequence shown here is derived from an EMBL/GenBank/DDBJ whole genome shotgun (WGS) entry which is preliminary data.</text>
</comment>
<dbReference type="Pfam" id="PF13349">
    <property type="entry name" value="DUF4097"/>
    <property type="match status" value="1"/>
</dbReference>
<dbReference type="RefSeq" id="WP_209687452.1">
    <property type="nucleotide sequence ID" value="NZ_JAGGLU010000013.1"/>
</dbReference>
<feature type="domain" description="DUF4097" evidence="2">
    <location>
        <begin position="46"/>
        <end position="218"/>
    </location>
</feature>
<keyword evidence="1" id="KW-0732">Signal</keyword>
<organism evidence="3 4">
    <name type="scientific">Lactobacillus colini</name>
    <dbReference type="NCBI Taxonomy" id="1819254"/>
    <lineage>
        <taxon>Bacteria</taxon>
        <taxon>Bacillati</taxon>
        <taxon>Bacillota</taxon>
        <taxon>Bacilli</taxon>
        <taxon>Lactobacillales</taxon>
        <taxon>Lactobacillaceae</taxon>
        <taxon>Lactobacillus</taxon>
    </lineage>
</organism>
<name>A0ABS4MGB3_9LACO</name>
<accession>A0ABS4MGB3</accession>
<feature type="chain" id="PRO_5047408390" evidence="1">
    <location>
        <begin position="29"/>
        <end position="219"/>
    </location>
</feature>
<evidence type="ECO:0000259" key="2">
    <source>
        <dbReference type="Pfam" id="PF13349"/>
    </source>
</evidence>
<dbReference type="EMBL" id="JAGGLU010000013">
    <property type="protein sequence ID" value="MBP2058733.1"/>
    <property type="molecule type" value="Genomic_DNA"/>
</dbReference>